<name>A0A368QZR9_SETIT</name>
<dbReference type="AlphaFoldDB" id="A0A368QZR9"/>
<reference evidence="2" key="1">
    <citation type="journal article" date="2012" name="Nat. Biotechnol.">
        <title>Reference genome sequence of the model plant Setaria.</title>
        <authorList>
            <person name="Bennetzen J.L."/>
            <person name="Schmutz J."/>
            <person name="Wang H."/>
            <person name="Percifield R."/>
            <person name="Hawkins J."/>
            <person name="Pontaroli A.C."/>
            <person name="Estep M."/>
            <person name="Feng L."/>
            <person name="Vaughn J.N."/>
            <person name="Grimwood J."/>
            <person name="Jenkins J."/>
            <person name="Barry K."/>
            <person name="Lindquist E."/>
            <person name="Hellsten U."/>
            <person name="Deshpande S."/>
            <person name="Wang X."/>
            <person name="Wu X."/>
            <person name="Mitros T."/>
            <person name="Triplett J."/>
            <person name="Yang X."/>
            <person name="Ye C.Y."/>
            <person name="Mauro-Herrera M."/>
            <person name="Wang L."/>
            <person name="Li P."/>
            <person name="Sharma M."/>
            <person name="Sharma R."/>
            <person name="Ronald P.C."/>
            <person name="Panaud O."/>
            <person name="Kellogg E.A."/>
            <person name="Brutnell T.P."/>
            <person name="Doust A.N."/>
            <person name="Tuskan G.A."/>
            <person name="Rokhsar D."/>
            <person name="Devos K.M."/>
        </authorList>
    </citation>
    <scope>NUCLEOTIDE SEQUENCE [LARGE SCALE GENOMIC DNA]</scope>
    <source>
        <strain evidence="2">Yugu1</strain>
    </source>
</reference>
<evidence type="ECO:0000313" key="2">
    <source>
        <dbReference type="EMBL" id="RCV23441.1"/>
    </source>
</evidence>
<proteinExistence type="predicted"/>
<sequence length="166" mass="18125">MASDPGGSGGGPATTWLGPLSSSQHTSYGAADPGGRTAMVRTDPRTGGQVVLSRGLGCQAILGMKPSGSMQQTNTLQLPVHLKMPTTCCKQRLVGQGLELFPCYIYHHMNEAGKMECATKSFSLEEKHSRKPMFVLHHSKALLYFRYIDLIVIWPSQFYSHLITPC</sequence>
<protein>
    <submittedName>
        <fullName evidence="2">Uncharacterized protein</fullName>
    </submittedName>
</protein>
<reference evidence="2" key="2">
    <citation type="submission" date="2015-07" db="EMBL/GenBank/DDBJ databases">
        <authorList>
            <person name="Noorani M."/>
        </authorList>
    </citation>
    <scope>NUCLEOTIDE SEQUENCE</scope>
    <source>
        <strain evidence="2">Yugu1</strain>
    </source>
</reference>
<organism evidence="2">
    <name type="scientific">Setaria italica</name>
    <name type="common">Foxtail millet</name>
    <name type="synonym">Panicum italicum</name>
    <dbReference type="NCBI Taxonomy" id="4555"/>
    <lineage>
        <taxon>Eukaryota</taxon>
        <taxon>Viridiplantae</taxon>
        <taxon>Streptophyta</taxon>
        <taxon>Embryophyta</taxon>
        <taxon>Tracheophyta</taxon>
        <taxon>Spermatophyta</taxon>
        <taxon>Magnoliopsida</taxon>
        <taxon>Liliopsida</taxon>
        <taxon>Poales</taxon>
        <taxon>Poaceae</taxon>
        <taxon>PACMAD clade</taxon>
        <taxon>Panicoideae</taxon>
        <taxon>Panicodae</taxon>
        <taxon>Paniceae</taxon>
        <taxon>Cenchrinae</taxon>
        <taxon>Setaria</taxon>
    </lineage>
</organism>
<evidence type="ECO:0000256" key="1">
    <source>
        <dbReference type="SAM" id="MobiDB-lite"/>
    </source>
</evidence>
<gene>
    <name evidence="2" type="ORF">SETIT_5G006300v2</name>
</gene>
<feature type="region of interest" description="Disordered" evidence="1">
    <location>
        <begin position="1"/>
        <end position="42"/>
    </location>
</feature>
<accession>A0A368QZR9</accession>
<dbReference type="EMBL" id="CM003532">
    <property type="protein sequence ID" value="RCV23441.1"/>
    <property type="molecule type" value="Genomic_DNA"/>
</dbReference>
<feature type="compositionally biased region" description="Gly residues" evidence="1">
    <location>
        <begin position="1"/>
        <end position="12"/>
    </location>
</feature>